<sequence length="113" mass="12102">MHCMTLGGEDEDEVPVSLATCVLDNINSFILQSLRALSKPPPPPPNKSILYARTAACNPDNRARGLKLSTSTASLTDGRSGVRELIKISAAPLRIGTLVSSSICFFLTKTTDR</sequence>
<accession>A0A7C8N685</accession>
<reference evidence="1 2" key="1">
    <citation type="submission" date="2019-06" db="EMBL/GenBank/DDBJ databases">
        <authorList>
            <person name="Palmer J.M."/>
        </authorList>
    </citation>
    <scope>NUCLEOTIDE SEQUENCE [LARGE SCALE GENOMIC DNA]</scope>
    <source>
        <strain evidence="1 2">TWF102</strain>
    </source>
</reference>
<proteinExistence type="predicted"/>
<dbReference type="EMBL" id="WIQW01000091">
    <property type="protein sequence ID" value="KAF3085307.1"/>
    <property type="molecule type" value="Genomic_DNA"/>
</dbReference>
<gene>
    <name evidence="1" type="ORF">TWF102_011624</name>
</gene>
<evidence type="ECO:0000313" key="1">
    <source>
        <dbReference type="EMBL" id="KAF3085307.1"/>
    </source>
</evidence>
<dbReference type="AlphaFoldDB" id="A0A7C8N685"/>
<organism evidence="1 2">
    <name type="scientific">Orbilia oligospora</name>
    <name type="common">Nematode-trapping fungus</name>
    <name type="synonym">Arthrobotrys oligospora</name>
    <dbReference type="NCBI Taxonomy" id="2813651"/>
    <lineage>
        <taxon>Eukaryota</taxon>
        <taxon>Fungi</taxon>
        <taxon>Dikarya</taxon>
        <taxon>Ascomycota</taxon>
        <taxon>Pezizomycotina</taxon>
        <taxon>Orbiliomycetes</taxon>
        <taxon>Orbiliales</taxon>
        <taxon>Orbiliaceae</taxon>
        <taxon>Orbilia</taxon>
    </lineage>
</organism>
<dbReference type="Proteomes" id="UP000475325">
    <property type="component" value="Unassembled WGS sequence"/>
</dbReference>
<name>A0A7C8N685_ORBOL</name>
<protein>
    <submittedName>
        <fullName evidence="1">Uncharacterized protein</fullName>
    </submittedName>
</protein>
<evidence type="ECO:0000313" key="2">
    <source>
        <dbReference type="Proteomes" id="UP000475325"/>
    </source>
</evidence>
<comment type="caution">
    <text evidence="1">The sequence shown here is derived from an EMBL/GenBank/DDBJ whole genome shotgun (WGS) entry which is preliminary data.</text>
</comment>